<evidence type="ECO:0000313" key="3">
    <source>
        <dbReference type="EMBL" id="KAF2198206.1"/>
    </source>
</evidence>
<keyword evidence="4" id="KW-1185">Reference proteome</keyword>
<dbReference type="PANTHER" id="PTHR43976">
    <property type="entry name" value="SHORT CHAIN DEHYDROGENASE"/>
    <property type="match status" value="1"/>
</dbReference>
<dbReference type="PRINTS" id="PR00081">
    <property type="entry name" value="GDHRDH"/>
</dbReference>
<protein>
    <submittedName>
        <fullName evidence="3">NAD(P)-binding protein</fullName>
    </submittedName>
</protein>
<dbReference type="EMBL" id="ML994162">
    <property type="protein sequence ID" value="KAF2198206.1"/>
    <property type="molecule type" value="Genomic_DNA"/>
</dbReference>
<comment type="caution">
    <text evidence="3">The sequence shown here is derived from an EMBL/GenBank/DDBJ whole genome shotgun (WGS) entry which is preliminary data.</text>
</comment>
<dbReference type="InterPro" id="IPR002347">
    <property type="entry name" value="SDR_fam"/>
</dbReference>
<evidence type="ECO:0000256" key="1">
    <source>
        <dbReference type="ARBA" id="ARBA00006484"/>
    </source>
</evidence>
<dbReference type="Gene3D" id="3.40.50.720">
    <property type="entry name" value="NAD(P)-binding Rossmann-like Domain"/>
    <property type="match status" value="1"/>
</dbReference>
<comment type="similarity">
    <text evidence="1">Belongs to the short-chain dehydrogenases/reductases (SDR) family.</text>
</comment>
<evidence type="ECO:0000313" key="4">
    <source>
        <dbReference type="Proteomes" id="UP000799536"/>
    </source>
</evidence>
<dbReference type="InterPro" id="IPR036291">
    <property type="entry name" value="NAD(P)-bd_dom_sf"/>
</dbReference>
<accession>A0A9P4JHQ3</accession>
<sequence>MGVFFITGTSSGFGAEIAKEALNAGHKVIATSRDAGKLGELKSLGAYTLSLDINGSDASIQSVVKEAASVYGNIDVLVNNAGYILEGAIEEAS</sequence>
<dbReference type="SUPFAM" id="SSF51735">
    <property type="entry name" value="NAD(P)-binding Rossmann-fold domains"/>
    <property type="match status" value="1"/>
</dbReference>
<dbReference type="OrthoDB" id="1274115at2759"/>
<dbReference type="InterPro" id="IPR051911">
    <property type="entry name" value="SDR_oxidoreductase"/>
</dbReference>
<dbReference type="Pfam" id="PF00106">
    <property type="entry name" value="adh_short"/>
    <property type="match status" value="1"/>
</dbReference>
<evidence type="ECO:0000256" key="2">
    <source>
        <dbReference type="ARBA" id="ARBA00023002"/>
    </source>
</evidence>
<dbReference type="AlphaFoldDB" id="A0A9P4JHQ3"/>
<proteinExistence type="inferred from homology"/>
<keyword evidence="2" id="KW-0560">Oxidoreductase</keyword>
<name>A0A9P4JHQ3_9PLEO</name>
<gene>
    <name evidence="3" type="ORF">GQ43DRAFT_401448</name>
</gene>
<dbReference type="PANTHER" id="PTHR43976:SF16">
    <property type="entry name" value="SHORT-CHAIN DEHYDROGENASE_REDUCTASE FAMILY PROTEIN"/>
    <property type="match status" value="1"/>
</dbReference>
<reference evidence="3" key="1">
    <citation type="journal article" date="2020" name="Stud. Mycol.">
        <title>101 Dothideomycetes genomes: a test case for predicting lifestyles and emergence of pathogens.</title>
        <authorList>
            <person name="Haridas S."/>
            <person name="Albert R."/>
            <person name="Binder M."/>
            <person name="Bloem J."/>
            <person name="Labutti K."/>
            <person name="Salamov A."/>
            <person name="Andreopoulos B."/>
            <person name="Baker S."/>
            <person name="Barry K."/>
            <person name="Bills G."/>
            <person name="Bluhm B."/>
            <person name="Cannon C."/>
            <person name="Castanera R."/>
            <person name="Culley D."/>
            <person name="Daum C."/>
            <person name="Ezra D."/>
            <person name="Gonzalez J."/>
            <person name="Henrissat B."/>
            <person name="Kuo A."/>
            <person name="Liang C."/>
            <person name="Lipzen A."/>
            <person name="Lutzoni F."/>
            <person name="Magnuson J."/>
            <person name="Mondo S."/>
            <person name="Nolan M."/>
            <person name="Ohm R."/>
            <person name="Pangilinan J."/>
            <person name="Park H.-J."/>
            <person name="Ramirez L."/>
            <person name="Alfaro M."/>
            <person name="Sun H."/>
            <person name="Tritt A."/>
            <person name="Yoshinaga Y."/>
            <person name="Zwiers L.-H."/>
            <person name="Turgeon B."/>
            <person name="Goodwin S."/>
            <person name="Spatafora J."/>
            <person name="Crous P."/>
            <person name="Grigoriev I."/>
        </authorList>
    </citation>
    <scope>NUCLEOTIDE SEQUENCE</scope>
    <source>
        <strain evidence="3">ATCC 74209</strain>
    </source>
</reference>
<organism evidence="3 4">
    <name type="scientific">Delitschia confertaspora ATCC 74209</name>
    <dbReference type="NCBI Taxonomy" id="1513339"/>
    <lineage>
        <taxon>Eukaryota</taxon>
        <taxon>Fungi</taxon>
        <taxon>Dikarya</taxon>
        <taxon>Ascomycota</taxon>
        <taxon>Pezizomycotina</taxon>
        <taxon>Dothideomycetes</taxon>
        <taxon>Pleosporomycetidae</taxon>
        <taxon>Pleosporales</taxon>
        <taxon>Delitschiaceae</taxon>
        <taxon>Delitschia</taxon>
    </lineage>
</organism>
<dbReference type="GO" id="GO:0016491">
    <property type="term" value="F:oxidoreductase activity"/>
    <property type="evidence" value="ECO:0007669"/>
    <property type="project" value="UniProtKB-KW"/>
</dbReference>
<dbReference type="Proteomes" id="UP000799536">
    <property type="component" value="Unassembled WGS sequence"/>
</dbReference>